<dbReference type="SMART" id="SM00220">
    <property type="entry name" value="S_TKc"/>
    <property type="match status" value="1"/>
</dbReference>
<keyword evidence="9" id="KW-1185">Reference proteome</keyword>
<evidence type="ECO:0000313" key="8">
    <source>
        <dbReference type="EMBL" id="KAB2033774.1"/>
    </source>
</evidence>
<dbReference type="Gene3D" id="2.30.30.30">
    <property type="match status" value="1"/>
</dbReference>
<dbReference type="InterPro" id="IPR022669">
    <property type="entry name" value="Ribosomal_uL2_C"/>
</dbReference>
<evidence type="ECO:0000313" key="9">
    <source>
        <dbReference type="Proteomes" id="UP000327439"/>
    </source>
</evidence>
<dbReference type="SUPFAM" id="SSF50104">
    <property type="entry name" value="Translation proteins SH3-like domain"/>
    <property type="match status" value="1"/>
</dbReference>
<dbReference type="Pfam" id="PF03947">
    <property type="entry name" value="Ribosomal_L2_C"/>
    <property type="match status" value="1"/>
</dbReference>
<organism evidence="8 9">
    <name type="scientific">Gossypium barbadense</name>
    <name type="common">Sea Island cotton</name>
    <name type="synonym">Hibiscus barbadensis</name>
    <dbReference type="NCBI Taxonomy" id="3634"/>
    <lineage>
        <taxon>Eukaryota</taxon>
        <taxon>Viridiplantae</taxon>
        <taxon>Streptophyta</taxon>
        <taxon>Embryophyta</taxon>
        <taxon>Tracheophyta</taxon>
        <taxon>Spermatophyta</taxon>
        <taxon>Magnoliopsida</taxon>
        <taxon>eudicotyledons</taxon>
        <taxon>Gunneridae</taxon>
        <taxon>Pentapetalae</taxon>
        <taxon>rosids</taxon>
        <taxon>malvids</taxon>
        <taxon>Malvales</taxon>
        <taxon>Malvaceae</taxon>
        <taxon>Malvoideae</taxon>
        <taxon>Gossypium</taxon>
    </lineage>
</organism>
<dbReference type="Pfam" id="PF00069">
    <property type="entry name" value="Pkinase"/>
    <property type="match status" value="1"/>
</dbReference>
<dbReference type="OrthoDB" id="10348345at2759"/>
<dbReference type="PANTHER" id="PTHR24346">
    <property type="entry name" value="MAP/MICROTUBULE AFFINITY-REGULATING KINASE"/>
    <property type="match status" value="1"/>
</dbReference>
<dbReference type="AlphaFoldDB" id="A0A5J5RTY2"/>
<evidence type="ECO:0000256" key="4">
    <source>
        <dbReference type="ARBA" id="ARBA00022980"/>
    </source>
</evidence>
<protein>
    <recommendedName>
        <fullName evidence="7">Protein kinase domain-containing protein</fullName>
    </recommendedName>
</protein>
<dbReference type="SUPFAM" id="SSF56112">
    <property type="entry name" value="Protein kinase-like (PK-like)"/>
    <property type="match status" value="1"/>
</dbReference>
<keyword evidence="5" id="KW-0687">Ribonucleoprotein</keyword>
<dbReference type="PROSITE" id="PS00107">
    <property type="entry name" value="PROTEIN_KINASE_ATP"/>
    <property type="match status" value="1"/>
</dbReference>
<gene>
    <name evidence="8" type="ORF">ES319_D04G041200v1</name>
</gene>
<reference evidence="9" key="1">
    <citation type="journal article" date="2020" name="Nat. Genet.">
        <title>Genomic diversifications of five Gossypium allopolyploid species and their impact on cotton improvement.</title>
        <authorList>
            <person name="Chen Z.J."/>
            <person name="Sreedasyam A."/>
            <person name="Ando A."/>
            <person name="Song Q."/>
            <person name="De Santiago L.M."/>
            <person name="Hulse-Kemp A.M."/>
            <person name="Ding M."/>
            <person name="Ye W."/>
            <person name="Kirkbride R.C."/>
            <person name="Jenkins J."/>
            <person name="Plott C."/>
            <person name="Lovell J."/>
            <person name="Lin Y.M."/>
            <person name="Vaughn R."/>
            <person name="Liu B."/>
            <person name="Simpson S."/>
            <person name="Scheffler B.E."/>
            <person name="Wen L."/>
            <person name="Saski C.A."/>
            <person name="Grover C.E."/>
            <person name="Hu G."/>
            <person name="Conover J.L."/>
            <person name="Carlson J.W."/>
            <person name="Shu S."/>
            <person name="Boston L.B."/>
            <person name="Williams M."/>
            <person name="Peterson D.G."/>
            <person name="McGee K."/>
            <person name="Jones D.C."/>
            <person name="Wendel J.F."/>
            <person name="Stelly D.M."/>
            <person name="Grimwood J."/>
            <person name="Schmutz J."/>
        </authorList>
    </citation>
    <scope>NUCLEOTIDE SEQUENCE [LARGE SCALE GENOMIC DNA]</scope>
    <source>
        <strain evidence="9">cv. 3-79</strain>
    </source>
</reference>
<dbReference type="PROSITE" id="PS50011">
    <property type="entry name" value="PROTEIN_KINASE_DOM"/>
    <property type="match status" value="1"/>
</dbReference>
<feature type="domain" description="Protein kinase" evidence="7">
    <location>
        <begin position="116"/>
        <end position="232"/>
    </location>
</feature>
<comment type="similarity">
    <text evidence="1">Belongs to the universal ribosomal protein uL2 family.</text>
</comment>
<dbReference type="InterPro" id="IPR017441">
    <property type="entry name" value="Protein_kinase_ATP_BS"/>
</dbReference>
<dbReference type="GO" id="GO:0003735">
    <property type="term" value="F:structural constituent of ribosome"/>
    <property type="evidence" value="ECO:0007669"/>
    <property type="project" value="InterPro"/>
</dbReference>
<dbReference type="GO" id="GO:0005840">
    <property type="term" value="C:ribosome"/>
    <property type="evidence" value="ECO:0007669"/>
    <property type="project" value="UniProtKB-KW"/>
</dbReference>
<proteinExistence type="inferred from homology"/>
<keyword evidence="3 6" id="KW-0067">ATP-binding</keyword>
<dbReference type="GO" id="GO:0005737">
    <property type="term" value="C:cytoplasm"/>
    <property type="evidence" value="ECO:0007669"/>
    <property type="project" value="TreeGrafter"/>
</dbReference>
<dbReference type="Gene3D" id="1.10.510.10">
    <property type="entry name" value="Transferase(Phosphotransferase) domain 1"/>
    <property type="match status" value="1"/>
</dbReference>
<sequence>MFCHPFRYKKQKDLFVAAEGMYTGQFVYCGKKATLMVGNVLPLRSIPEGAVVCNVEHHVGDRGVFARASAELFVNGEIVQRSPERQRRVELQPQRAQDRPRIADKSQVYTQHAYMRPLGVDLGAGNFGVARLLRHKGTKELVAMKYIERGHKIDENVAREIINHRSLRHPNIIRFKEVVLMPTHLAIVIEYAGGGELFDRICSARRFSEDEARYFFQQLISGVNYCHSMVLR</sequence>
<evidence type="ECO:0000256" key="6">
    <source>
        <dbReference type="PROSITE-ProRule" id="PRU10141"/>
    </source>
</evidence>
<dbReference type="InterPro" id="IPR011009">
    <property type="entry name" value="Kinase-like_dom_sf"/>
</dbReference>
<dbReference type="InterPro" id="IPR000719">
    <property type="entry name" value="Prot_kinase_dom"/>
</dbReference>
<evidence type="ECO:0000259" key="7">
    <source>
        <dbReference type="PROSITE" id="PS50011"/>
    </source>
</evidence>
<keyword evidence="4" id="KW-0689">Ribosomal protein</keyword>
<evidence type="ECO:0000256" key="1">
    <source>
        <dbReference type="ARBA" id="ARBA00005636"/>
    </source>
</evidence>
<dbReference type="GO" id="GO:0006412">
    <property type="term" value="P:translation"/>
    <property type="evidence" value="ECO:0007669"/>
    <property type="project" value="InterPro"/>
</dbReference>
<dbReference type="Gene3D" id="3.30.200.20">
    <property type="entry name" value="Phosphorylase Kinase, domain 1"/>
    <property type="match status" value="1"/>
</dbReference>
<dbReference type="PANTHER" id="PTHR24346:SF92">
    <property type="entry name" value="SNF1-RELATED PROTEIN KINASE 2.6"/>
    <property type="match status" value="1"/>
</dbReference>
<dbReference type="EMBL" id="CM018218">
    <property type="protein sequence ID" value="KAB2033774.1"/>
    <property type="molecule type" value="Genomic_DNA"/>
</dbReference>
<name>A0A5J5RTY2_GOSBA</name>
<evidence type="ECO:0000256" key="3">
    <source>
        <dbReference type="ARBA" id="ARBA00022840"/>
    </source>
</evidence>
<accession>A0A5J5RTY2</accession>
<keyword evidence="2 6" id="KW-0547">Nucleotide-binding</keyword>
<dbReference type="Proteomes" id="UP000327439">
    <property type="component" value="Chromosome D04"/>
</dbReference>
<dbReference type="GO" id="GO:0005524">
    <property type="term" value="F:ATP binding"/>
    <property type="evidence" value="ECO:0007669"/>
    <property type="project" value="UniProtKB-UniRule"/>
</dbReference>
<dbReference type="GO" id="GO:0035556">
    <property type="term" value="P:intracellular signal transduction"/>
    <property type="evidence" value="ECO:0007669"/>
    <property type="project" value="TreeGrafter"/>
</dbReference>
<evidence type="ECO:0000256" key="2">
    <source>
        <dbReference type="ARBA" id="ARBA00022741"/>
    </source>
</evidence>
<dbReference type="InterPro" id="IPR008991">
    <property type="entry name" value="Translation_prot_SH3-like_sf"/>
</dbReference>
<evidence type="ECO:0000256" key="5">
    <source>
        <dbReference type="ARBA" id="ARBA00023274"/>
    </source>
</evidence>
<feature type="binding site" evidence="6">
    <location>
        <position position="145"/>
    </location>
    <ligand>
        <name>ATP</name>
        <dbReference type="ChEBI" id="CHEBI:30616"/>
    </ligand>
</feature>
<dbReference type="GO" id="GO:1990904">
    <property type="term" value="C:ribonucleoprotein complex"/>
    <property type="evidence" value="ECO:0007669"/>
    <property type="project" value="UniProtKB-KW"/>
</dbReference>
<dbReference type="GO" id="GO:0004674">
    <property type="term" value="F:protein serine/threonine kinase activity"/>
    <property type="evidence" value="ECO:0007669"/>
    <property type="project" value="TreeGrafter"/>
</dbReference>
<dbReference type="InterPro" id="IPR014722">
    <property type="entry name" value="Rib_uL2_dom2"/>
</dbReference>
<dbReference type="SMART" id="SM01382">
    <property type="entry name" value="Ribosomal_L2_C"/>
    <property type="match status" value="1"/>
</dbReference>